<dbReference type="SUPFAM" id="SSF47823">
    <property type="entry name" value="lambda integrase-like, N-terminal domain"/>
    <property type="match status" value="1"/>
</dbReference>
<dbReference type="OrthoDB" id="5914130at2"/>
<keyword evidence="2 4" id="KW-0238">DNA-binding</keyword>
<protein>
    <submittedName>
        <fullName evidence="7">Phage integrase family protein</fullName>
    </submittedName>
</protein>
<evidence type="ECO:0000313" key="7">
    <source>
        <dbReference type="EMBL" id="ARU56848.1"/>
    </source>
</evidence>
<dbReference type="Proteomes" id="UP000196027">
    <property type="component" value="Chromosome"/>
</dbReference>
<evidence type="ECO:0000259" key="5">
    <source>
        <dbReference type="PROSITE" id="PS51898"/>
    </source>
</evidence>
<dbReference type="KEGG" id="ome:OLMES_2800"/>
<dbReference type="GO" id="GO:0006310">
    <property type="term" value="P:DNA recombination"/>
    <property type="evidence" value="ECO:0007669"/>
    <property type="project" value="UniProtKB-KW"/>
</dbReference>
<gene>
    <name evidence="7" type="ORF">OLMES_2800</name>
</gene>
<evidence type="ECO:0000256" key="2">
    <source>
        <dbReference type="ARBA" id="ARBA00023125"/>
    </source>
</evidence>
<evidence type="ECO:0000259" key="6">
    <source>
        <dbReference type="PROSITE" id="PS51900"/>
    </source>
</evidence>
<proteinExistence type="predicted"/>
<dbReference type="SUPFAM" id="SSF56349">
    <property type="entry name" value="DNA breaking-rejoining enzymes"/>
    <property type="match status" value="1"/>
</dbReference>
<reference evidence="7 8" key="1">
    <citation type="submission" date="2017-05" db="EMBL/GenBank/DDBJ databases">
        <title>Genomic insights into alkan degradation activity of Oleiphilus messinensis.</title>
        <authorList>
            <person name="Kozyavkin S.A."/>
            <person name="Slesarev A.I."/>
            <person name="Golyshin P.N."/>
            <person name="Korzhenkov A."/>
            <person name="Golyshina O.N."/>
            <person name="Toshchakov S.V."/>
        </authorList>
    </citation>
    <scope>NUCLEOTIDE SEQUENCE [LARGE SCALE GENOMIC DNA]</scope>
    <source>
        <strain evidence="7 8">ME102</strain>
    </source>
</reference>
<dbReference type="CDD" id="cd00799">
    <property type="entry name" value="INT_Cre_C"/>
    <property type="match status" value="1"/>
</dbReference>
<dbReference type="Gene3D" id="1.10.443.10">
    <property type="entry name" value="Intergrase catalytic core"/>
    <property type="match status" value="1"/>
</dbReference>
<evidence type="ECO:0000256" key="4">
    <source>
        <dbReference type="PROSITE-ProRule" id="PRU01248"/>
    </source>
</evidence>
<dbReference type="InterPro" id="IPR002104">
    <property type="entry name" value="Integrase_catalytic"/>
</dbReference>
<dbReference type="InterPro" id="IPR052925">
    <property type="entry name" value="Phage_Integrase-like_Recomb"/>
</dbReference>
<feature type="domain" description="Core-binding (CB)" evidence="6">
    <location>
        <begin position="33"/>
        <end position="107"/>
    </location>
</feature>
<evidence type="ECO:0000256" key="1">
    <source>
        <dbReference type="ARBA" id="ARBA00022908"/>
    </source>
</evidence>
<dbReference type="InterPro" id="IPR011010">
    <property type="entry name" value="DNA_brk_join_enz"/>
</dbReference>
<dbReference type="Pfam" id="PF00589">
    <property type="entry name" value="Phage_integrase"/>
    <property type="match status" value="1"/>
</dbReference>
<keyword evidence="3" id="KW-0233">DNA recombination</keyword>
<dbReference type="AlphaFoldDB" id="A0A1Y0I8N2"/>
<keyword evidence="8" id="KW-1185">Reference proteome</keyword>
<name>A0A1Y0I8N2_9GAMM</name>
<dbReference type="GO" id="GO:0003677">
    <property type="term" value="F:DNA binding"/>
    <property type="evidence" value="ECO:0007669"/>
    <property type="project" value="UniProtKB-UniRule"/>
</dbReference>
<dbReference type="PANTHER" id="PTHR34605">
    <property type="entry name" value="PHAGE_INTEGRASE DOMAIN-CONTAINING PROTEIN"/>
    <property type="match status" value="1"/>
</dbReference>
<evidence type="ECO:0000256" key="3">
    <source>
        <dbReference type="ARBA" id="ARBA00023172"/>
    </source>
</evidence>
<dbReference type="PROSITE" id="PS51900">
    <property type="entry name" value="CB"/>
    <property type="match status" value="1"/>
</dbReference>
<sequence length="346" mass="38825">MVKEINISPALVNAGTHANDTPLTATQDTAIIASGLSDIEHYLQAATSENTRRTYRSAIRQFEKSGGRLPANRDTLMRYIVAQAPLLNPRTLDLHITAISRWHEYQGFEDPTRDPLLRKTLVGIRRTHGKPKQKAKPLSLQHLAILVTTLDVSENNLRKKRDKALLLTGYFGAFRRSEIVAIQFEDLFWEPEGVIIRITQSKTDQYGEGILRALPYHNSPYCAATALKNWIDESGIQHGPIFRAINRWSQLKGKALHAGAINTLLKELGAQAKFDFVPNLSSHSFRRGLSTAAAREELDFELIKKQGGWKTDDVVRGYIEEGHAFKNNVVTDLITRLDELNADLAP</sequence>
<dbReference type="GO" id="GO:0015074">
    <property type="term" value="P:DNA integration"/>
    <property type="evidence" value="ECO:0007669"/>
    <property type="project" value="UniProtKB-KW"/>
</dbReference>
<dbReference type="InterPro" id="IPR013762">
    <property type="entry name" value="Integrase-like_cat_sf"/>
</dbReference>
<organism evidence="7 8">
    <name type="scientific">Oleiphilus messinensis</name>
    <dbReference type="NCBI Taxonomy" id="141451"/>
    <lineage>
        <taxon>Bacteria</taxon>
        <taxon>Pseudomonadati</taxon>
        <taxon>Pseudomonadota</taxon>
        <taxon>Gammaproteobacteria</taxon>
        <taxon>Oceanospirillales</taxon>
        <taxon>Oleiphilaceae</taxon>
        <taxon>Oleiphilus</taxon>
    </lineage>
</organism>
<dbReference type="PANTHER" id="PTHR34605:SF4">
    <property type="entry name" value="DNA ADENINE METHYLTRANSFERASE"/>
    <property type="match status" value="1"/>
</dbReference>
<feature type="domain" description="Tyr recombinase" evidence="5">
    <location>
        <begin position="133"/>
        <end position="331"/>
    </location>
</feature>
<keyword evidence="1" id="KW-0229">DNA integration</keyword>
<dbReference type="InterPro" id="IPR044068">
    <property type="entry name" value="CB"/>
</dbReference>
<dbReference type="PROSITE" id="PS51898">
    <property type="entry name" value="TYR_RECOMBINASE"/>
    <property type="match status" value="1"/>
</dbReference>
<dbReference type="InterPro" id="IPR010998">
    <property type="entry name" value="Integrase_recombinase_N"/>
</dbReference>
<dbReference type="EMBL" id="CP021425">
    <property type="protein sequence ID" value="ARU56848.1"/>
    <property type="molecule type" value="Genomic_DNA"/>
</dbReference>
<evidence type="ECO:0000313" key="8">
    <source>
        <dbReference type="Proteomes" id="UP000196027"/>
    </source>
</evidence>
<dbReference type="RefSeq" id="WP_087461804.1">
    <property type="nucleotide sequence ID" value="NZ_CP021425.1"/>
</dbReference>
<dbReference type="Gene3D" id="1.10.150.130">
    <property type="match status" value="1"/>
</dbReference>
<accession>A0A1Y0I8N2</accession>